<proteinExistence type="predicted"/>
<sequence>MGSKVQSSSSEKFDMKRMAQRHGNKKEQQKESLLHLHPDGTEEEIDKEWEEFSRLMEKYKESRKNQSHRPSQAFYPCPPSAQEEEQQDFDPFDYLNTYVRR</sequence>
<evidence type="ECO:0000313" key="2">
    <source>
        <dbReference type="Proteomes" id="UP001239111"/>
    </source>
</evidence>
<name>A0ACC2PA85_9HYME</name>
<evidence type="ECO:0000313" key="1">
    <source>
        <dbReference type="EMBL" id="KAJ8679362.1"/>
    </source>
</evidence>
<accession>A0ACC2PA85</accession>
<dbReference type="Proteomes" id="UP001239111">
    <property type="component" value="Chromosome 2"/>
</dbReference>
<reference evidence="1" key="1">
    <citation type="submission" date="2023-04" db="EMBL/GenBank/DDBJ databases">
        <title>A chromosome-level genome assembly of the parasitoid wasp Eretmocerus hayati.</title>
        <authorList>
            <person name="Zhong Y."/>
            <person name="Liu S."/>
            <person name="Liu Y."/>
        </authorList>
    </citation>
    <scope>NUCLEOTIDE SEQUENCE</scope>
    <source>
        <strain evidence="1">ZJU_SS_LIU_2023</strain>
    </source>
</reference>
<gene>
    <name evidence="1" type="ORF">QAD02_015149</name>
</gene>
<keyword evidence="2" id="KW-1185">Reference proteome</keyword>
<organism evidence="1 2">
    <name type="scientific">Eretmocerus hayati</name>
    <dbReference type="NCBI Taxonomy" id="131215"/>
    <lineage>
        <taxon>Eukaryota</taxon>
        <taxon>Metazoa</taxon>
        <taxon>Ecdysozoa</taxon>
        <taxon>Arthropoda</taxon>
        <taxon>Hexapoda</taxon>
        <taxon>Insecta</taxon>
        <taxon>Pterygota</taxon>
        <taxon>Neoptera</taxon>
        <taxon>Endopterygota</taxon>
        <taxon>Hymenoptera</taxon>
        <taxon>Apocrita</taxon>
        <taxon>Proctotrupomorpha</taxon>
        <taxon>Chalcidoidea</taxon>
        <taxon>Aphelinidae</taxon>
        <taxon>Aphelininae</taxon>
        <taxon>Eretmocerus</taxon>
    </lineage>
</organism>
<protein>
    <submittedName>
        <fullName evidence="1">Uncharacterized protein</fullName>
    </submittedName>
</protein>
<comment type="caution">
    <text evidence="1">The sequence shown here is derived from an EMBL/GenBank/DDBJ whole genome shotgun (WGS) entry which is preliminary data.</text>
</comment>
<dbReference type="EMBL" id="CM056742">
    <property type="protein sequence ID" value="KAJ8679362.1"/>
    <property type="molecule type" value="Genomic_DNA"/>
</dbReference>